<evidence type="ECO:0000313" key="2">
    <source>
        <dbReference type="EMBL" id="MDA0165723.1"/>
    </source>
</evidence>
<dbReference type="AlphaFoldDB" id="A0A9X3N277"/>
<gene>
    <name evidence="2" type="ORF">OM076_35980</name>
</gene>
<reference evidence="2" key="1">
    <citation type="submission" date="2022-10" db="EMBL/GenBank/DDBJ databases">
        <title>The WGS of Solirubrobacter ginsenosidimutans DSM 21036.</title>
        <authorList>
            <person name="Jiang Z."/>
        </authorList>
    </citation>
    <scope>NUCLEOTIDE SEQUENCE</scope>
    <source>
        <strain evidence="2">DSM 21036</strain>
    </source>
</reference>
<protein>
    <submittedName>
        <fullName evidence="2">PASTA domain-containing protein</fullName>
    </submittedName>
</protein>
<name>A0A9X3N277_9ACTN</name>
<sequence>MAIDDELLDVLSAPLGDLIASVGHGVADAQRALDSASMAALREIYGSDEDLFRELQAIGYRPVWYHIPEAEGDIQIALSVSGIETTTPSAEILPRRAKLKLYAAPVDASYTSRYNFSLTASSRLKFRVVPVPPSSAAEAIRVVPSLVGLQLGEARARLSLLGIATARTDAESTAVVKSQTPAPGTILGPEGTVEVTTA</sequence>
<evidence type="ECO:0000313" key="3">
    <source>
        <dbReference type="Proteomes" id="UP001149140"/>
    </source>
</evidence>
<accession>A0A9X3N277</accession>
<dbReference type="Gene3D" id="3.30.10.20">
    <property type="match status" value="1"/>
</dbReference>
<comment type="caution">
    <text evidence="2">The sequence shown here is derived from an EMBL/GenBank/DDBJ whole genome shotgun (WGS) entry which is preliminary data.</text>
</comment>
<feature type="domain" description="PASTA" evidence="1">
    <location>
        <begin position="137"/>
        <end position="198"/>
    </location>
</feature>
<evidence type="ECO:0000259" key="1">
    <source>
        <dbReference type="PROSITE" id="PS51178"/>
    </source>
</evidence>
<dbReference type="Proteomes" id="UP001149140">
    <property type="component" value="Unassembled WGS sequence"/>
</dbReference>
<dbReference type="RefSeq" id="WP_270044985.1">
    <property type="nucleotide sequence ID" value="NZ_JAPDOD010000051.1"/>
</dbReference>
<dbReference type="InterPro" id="IPR005543">
    <property type="entry name" value="PASTA_dom"/>
</dbReference>
<proteinExistence type="predicted"/>
<dbReference type="EMBL" id="JAPDOD010000051">
    <property type="protein sequence ID" value="MDA0165723.1"/>
    <property type="molecule type" value="Genomic_DNA"/>
</dbReference>
<organism evidence="2 3">
    <name type="scientific">Solirubrobacter ginsenosidimutans</name>
    <dbReference type="NCBI Taxonomy" id="490573"/>
    <lineage>
        <taxon>Bacteria</taxon>
        <taxon>Bacillati</taxon>
        <taxon>Actinomycetota</taxon>
        <taxon>Thermoleophilia</taxon>
        <taxon>Solirubrobacterales</taxon>
        <taxon>Solirubrobacteraceae</taxon>
        <taxon>Solirubrobacter</taxon>
    </lineage>
</organism>
<dbReference type="PROSITE" id="PS51178">
    <property type="entry name" value="PASTA"/>
    <property type="match status" value="1"/>
</dbReference>
<keyword evidence="3" id="KW-1185">Reference proteome</keyword>
<dbReference type="Pfam" id="PF03793">
    <property type="entry name" value="PASTA"/>
    <property type="match status" value="1"/>
</dbReference>
<dbReference type="CDD" id="cd06577">
    <property type="entry name" value="PASTA_pknB"/>
    <property type="match status" value="1"/>
</dbReference>